<dbReference type="CDD" id="cd01991">
    <property type="entry name" value="Asn_synthase_B_C"/>
    <property type="match status" value="1"/>
</dbReference>
<reference evidence="6" key="1">
    <citation type="submission" date="2025-08" db="UniProtKB">
        <authorList>
            <consortium name="RefSeq"/>
        </authorList>
    </citation>
    <scope>IDENTIFICATION</scope>
    <source>
        <tissue evidence="6">Leaf</tissue>
    </source>
</reference>
<dbReference type="InterPro" id="IPR001962">
    <property type="entry name" value="Asn_synthase"/>
</dbReference>
<dbReference type="Pfam" id="PF13537">
    <property type="entry name" value="GATase_7"/>
    <property type="match status" value="1"/>
</dbReference>
<feature type="domain" description="Glutamine amidotransferase type-2" evidence="4">
    <location>
        <begin position="2"/>
        <end position="280"/>
    </location>
</feature>
<dbReference type="AlphaFoldDB" id="A0A8B8QJD0"/>
<keyword evidence="3" id="KW-0315">Glutamine amidotransferase</keyword>
<dbReference type="SUPFAM" id="SSF52402">
    <property type="entry name" value="Adenine nucleotide alpha hydrolases-like"/>
    <property type="match status" value="1"/>
</dbReference>
<dbReference type="Pfam" id="PF00733">
    <property type="entry name" value="Asn_synthase"/>
    <property type="match status" value="1"/>
</dbReference>
<dbReference type="Proteomes" id="UP000827889">
    <property type="component" value="Chromosome 5"/>
</dbReference>
<keyword evidence="1" id="KW-0028">Amino-acid biosynthesis</keyword>
<dbReference type="PANTHER" id="PTHR45937">
    <property type="entry name" value="ASPARAGINE SYNTHETASE DOMAIN-CONTAINING PROTEIN 1"/>
    <property type="match status" value="1"/>
</dbReference>
<name>A0A8B8QJD0_9MYRT</name>
<dbReference type="PROSITE" id="PS51278">
    <property type="entry name" value="GATASE_TYPE_2"/>
    <property type="match status" value="1"/>
</dbReference>
<evidence type="ECO:0000256" key="1">
    <source>
        <dbReference type="ARBA" id="ARBA00022605"/>
    </source>
</evidence>
<dbReference type="InterPro" id="IPR014729">
    <property type="entry name" value="Rossmann-like_a/b/a_fold"/>
</dbReference>
<dbReference type="GO" id="GO:0004066">
    <property type="term" value="F:asparagine synthase (glutamine-hydrolyzing) activity"/>
    <property type="evidence" value="ECO:0007669"/>
    <property type="project" value="InterPro"/>
</dbReference>
<dbReference type="RefSeq" id="XP_030547246.1">
    <property type="nucleotide sequence ID" value="XM_030691386.2"/>
</dbReference>
<dbReference type="SUPFAM" id="SSF56235">
    <property type="entry name" value="N-terminal nucleophile aminohydrolases (Ntn hydrolases)"/>
    <property type="match status" value="1"/>
</dbReference>
<dbReference type="InterPro" id="IPR017932">
    <property type="entry name" value="GATase_2_dom"/>
</dbReference>
<keyword evidence="2" id="KW-0061">Asparagine biosynthesis</keyword>
<evidence type="ECO:0000259" key="4">
    <source>
        <dbReference type="PROSITE" id="PS51278"/>
    </source>
</evidence>
<dbReference type="PANTHER" id="PTHR45937:SF1">
    <property type="entry name" value="ASPARAGINE SYNTHETASE DOMAIN-CONTAINING PROTEIN 1"/>
    <property type="match status" value="1"/>
</dbReference>
<evidence type="ECO:0000313" key="6">
    <source>
        <dbReference type="RefSeq" id="XP_030547246.1"/>
    </source>
</evidence>
<dbReference type="KEGG" id="rarg:115752949"/>
<dbReference type="GeneID" id="115752949"/>
<dbReference type="Gene3D" id="3.40.50.620">
    <property type="entry name" value="HUPs"/>
    <property type="match status" value="1"/>
</dbReference>
<dbReference type="OrthoDB" id="10252281at2759"/>
<dbReference type="Gene3D" id="3.60.20.10">
    <property type="entry name" value="Glutamine Phosphoribosylpyrophosphate, subunit 1, domain 1"/>
    <property type="match status" value="1"/>
</dbReference>
<dbReference type="InterPro" id="IPR051857">
    <property type="entry name" value="Asn_synthetase_domain"/>
</dbReference>
<protein>
    <submittedName>
        <fullName evidence="6">Asparagine synthetase domain-containing protein 1 isoform X1</fullName>
    </submittedName>
</protein>
<dbReference type="InterPro" id="IPR029055">
    <property type="entry name" value="Ntn_hydrolases_N"/>
</dbReference>
<evidence type="ECO:0000256" key="3">
    <source>
        <dbReference type="ARBA" id="ARBA00022962"/>
    </source>
</evidence>
<evidence type="ECO:0000256" key="2">
    <source>
        <dbReference type="ARBA" id="ARBA00022888"/>
    </source>
</evidence>
<keyword evidence="5" id="KW-1185">Reference proteome</keyword>
<gene>
    <name evidence="6" type="primary">LOC115752949</name>
</gene>
<dbReference type="GO" id="GO:0006529">
    <property type="term" value="P:asparagine biosynthetic process"/>
    <property type="evidence" value="ECO:0007669"/>
    <property type="project" value="UniProtKB-KW"/>
</dbReference>
<organism evidence="5 6">
    <name type="scientific">Rhodamnia argentea</name>
    <dbReference type="NCBI Taxonomy" id="178133"/>
    <lineage>
        <taxon>Eukaryota</taxon>
        <taxon>Viridiplantae</taxon>
        <taxon>Streptophyta</taxon>
        <taxon>Embryophyta</taxon>
        <taxon>Tracheophyta</taxon>
        <taxon>Spermatophyta</taxon>
        <taxon>Magnoliopsida</taxon>
        <taxon>eudicotyledons</taxon>
        <taxon>Gunneridae</taxon>
        <taxon>Pentapetalae</taxon>
        <taxon>rosids</taxon>
        <taxon>malvids</taxon>
        <taxon>Myrtales</taxon>
        <taxon>Myrtaceae</taxon>
        <taxon>Myrtoideae</taxon>
        <taxon>Myrteae</taxon>
        <taxon>Australasian group</taxon>
        <taxon>Rhodamnia</taxon>
    </lineage>
</organism>
<proteinExistence type="predicted"/>
<accession>A0A8B8QJD0</accession>
<evidence type="ECO:0000313" key="5">
    <source>
        <dbReference type="Proteomes" id="UP000827889"/>
    </source>
</evidence>
<sequence length="649" mass="72321">MCGIALIVSGIHFDPACSAPETQPLLLSLDDLKEALRRRGPHSLGSKRLLLHSNSSNLINKQEIVTSIEEEVTIDTENSYSAKEIFSSSFQNGENPVEDKTFGIHSFVGELLFLGATLQLRGVSPIVQPLVDKFGNILVYNGEIFGGIPVGCDENDAEILSQYLARCCFGSSHGDNCSCCCSGNEEDSVPDVLSRIKGPWAIVYWQNSSRTLWFGRDAFGRRSLLVHWPTEKDPRFLLSSVAPTLVEHSSAADLQFENGVNQQKYWEELTCGIYSVKIDASILNGCLIGDIRSHEWNNSMVKKLIHWERTHVEPTAEELYLSQGFGKASPSVPAETVLTALRESVLRRTCHKFFQSTACNFRERFSPVAVLFSGGLDSMIIAAILDQCIDPRFDIDLLNVSFDGPSAPDRISARAGKKELRRIAPSRRWRLVEIDADLSNLSSETKHVMSLIHPANTYMDLNIGIALWLAASGDGWVCEERDNENDEDLQLHNYRSNARIVLVGSGADEQCAGYGRHKTKYKHGSWLGLDEEMRLDMQRIWKRNLGRDDRCIADHGKEARFPFLDEDVIKVLLDIPLWEIADLEQPSGTGDKKILREVARLLGLHEASALPKRAIQFGSRIARESNRKNFGSNRAANQASAGSVVIHMP</sequence>